<evidence type="ECO:0000259" key="3">
    <source>
        <dbReference type="PROSITE" id="PS50119"/>
    </source>
</evidence>
<evidence type="ECO:0000313" key="5">
    <source>
        <dbReference type="Proteomes" id="UP000187209"/>
    </source>
</evidence>
<accession>A0A1R2BCE3</accession>
<keyword evidence="2" id="KW-0175">Coiled coil</keyword>
<feature type="domain" description="B box-type" evidence="3">
    <location>
        <begin position="19"/>
        <end position="78"/>
    </location>
</feature>
<dbReference type="PROSITE" id="PS50119">
    <property type="entry name" value="ZF_BBOX"/>
    <property type="match status" value="1"/>
</dbReference>
<comment type="caution">
    <text evidence="4">The sequence shown here is derived from an EMBL/GenBank/DDBJ whole genome shotgun (WGS) entry which is preliminary data.</text>
</comment>
<reference evidence="4 5" key="1">
    <citation type="submission" date="2016-11" db="EMBL/GenBank/DDBJ databases">
        <title>The macronuclear genome of Stentor coeruleus: a giant cell with tiny introns.</title>
        <authorList>
            <person name="Slabodnick M."/>
            <person name="Ruby J.G."/>
            <person name="Reiff S.B."/>
            <person name="Swart E.C."/>
            <person name="Gosai S."/>
            <person name="Prabakaran S."/>
            <person name="Witkowska E."/>
            <person name="Larue G.E."/>
            <person name="Fisher S."/>
            <person name="Freeman R.M."/>
            <person name="Gunawardena J."/>
            <person name="Chu W."/>
            <person name="Stover N.A."/>
            <person name="Gregory B.D."/>
            <person name="Nowacki M."/>
            <person name="Derisi J."/>
            <person name="Roy S.W."/>
            <person name="Marshall W.F."/>
            <person name="Sood P."/>
        </authorList>
    </citation>
    <scope>NUCLEOTIDE SEQUENCE [LARGE SCALE GENOMIC DNA]</scope>
    <source>
        <strain evidence="4">WM001</strain>
    </source>
</reference>
<protein>
    <recommendedName>
        <fullName evidence="3">B box-type domain-containing protein</fullName>
    </recommendedName>
</protein>
<keyword evidence="1" id="KW-0863">Zinc-finger</keyword>
<keyword evidence="1" id="KW-0862">Zinc</keyword>
<evidence type="ECO:0000256" key="2">
    <source>
        <dbReference type="SAM" id="Coils"/>
    </source>
</evidence>
<evidence type="ECO:0000313" key="4">
    <source>
        <dbReference type="EMBL" id="OMJ74447.1"/>
    </source>
</evidence>
<proteinExistence type="predicted"/>
<keyword evidence="1" id="KW-0479">Metal-binding</keyword>
<dbReference type="InterPro" id="IPR000315">
    <property type="entry name" value="Znf_B-box"/>
</dbReference>
<evidence type="ECO:0000256" key="1">
    <source>
        <dbReference type="PROSITE-ProRule" id="PRU00024"/>
    </source>
</evidence>
<dbReference type="AlphaFoldDB" id="A0A1R2BCE3"/>
<keyword evidence="5" id="KW-1185">Reference proteome</keyword>
<dbReference type="Proteomes" id="UP000187209">
    <property type="component" value="Unassembled WGS sequence"/>
</dbReference>
<dbReference type="GO" id="GO:0008270">
    <property type="term" value="F:zinc ion binding"/>
    <property type="evidence" value="ECO:0007669"/>
    <property type="project" value="UniProtKB-KW"/>
</dbReference>
<sequence>MDDHVLSYETISEENVNINPLKNCQDCQVPVSKTSGFFCKSCSGRICDTCSVGQKGEHGFLCQKCEKIIAKTHESVKMCLKNLKNSNNNLTVSTIKSLKERQDIINSLKERSDNHKIAQTLSENVDNLRQDFADSVEILMYKQREKRSISEKLNQKQYTLFAMDVKDQTVSFTLKTLLSELLCPSSAHNNKEALIQENQQLKQQIEEKLIENDKYYIETINSLKNLRSEIDKEHYQRPKPPTSVDSIKSLEEIQDFIKKTKQELNQTHEDIRHLAENYIKTALI</sequence>
<gene>
    <name evidence="4" type="ORF">SteCoe_26630</name>
</gene>
<feature type="coiled-coil region" evidence="2">
    <location>
        <begin position="188"/>
        <end position="218"/>
    </location>
</feature>
<name>A0A1R2BCE3_9CILI</name>
<dbReference type="EMBL" id="MPUH01000751">
    <property type="protein sequence ID" value="OMJ74447.1"/>
    <property type="molecule type" value="Genomic_DNA"/>
</dbReference>
<feature type="coiled-coil region" evidence="2">
    <location>
        <begin position="247"/>
        <end position="277"/>
    </location>
</feature>
<organism evidence="4 5">
    <name type="scientific">Stentor coeruleus</name>
    <dbReference type="NCBI Taxonomy" id="5963"/>
    <lineage>
        <taxon>Eukaryota</taxon>
        <taxon>Sar</taxon>
        <taxon>Alveolata</taxon>
        <taxon>Ciliophora</taxon>
        <taxon>Postciliodesmatophora</taxon>
        <taxon>Heterotrichea</taxon>
        <taxon>Heterotrichida</taxon>
        <taxon>Stentoridae</taxon>
        <taxon>Stentor</taxon>
    </lineage>
</organism>